<protein>
    <submittedName>
        <fullName evidence="5">Hsp70 family protein</fullName>
    </submittedName>
</protein>
<dbReference type="OrthoDB" id="5506232at2"/>
<keyword evidence="1" id="KW-0547">Nucleotide-binding</keyword>
<evidence type="ECO:0000313" key="6">
    <source>
        <dbReference type="Proteomes" id="UP000314251"/>
    </source>
</evidence>
<accession>A0A5N6ACF0</accession>
<feature type="region of interest" description="Disordered" evidence="4">
    <location>
        <begin position="385"/>
        <end position="507"/>
    </location>
</feature>
<feature type="compositionally biased region" description="Pro residues" evidence="4">
    <location>
        <begin position="466"/>
        <end position="485"/>
    </location>
</feature>
<comment type="caution">
    <text evidence="5">The sequence shown here is derived from an EMBL/GenBank/DDBJ whole genome shotgun (WGS) entry which is preliminary data.</text>
</comment>
<name>A0A5N6ACF0_9ACTN</name>
<dbReference type="EMBL" id="VDLY02000007">
    <property type="protein sequence ID" value="KAB8165723.1"/>
    <property type="molecule type" value="Genomic_DNA"/>
</dbReference>
<evidence type="ECO:0000256" key="2">
    <source>
        <dbReference type="ARBA" id="ARBA00022840"/>
    </source>
</evidence>
<evidence type="ECO:0000256" key="4">
    <source>
        <dbReference type="SAM" id="MobiDB-lite"/>
    </source>
</evidence>
<sequence length="721" mass="75241">MTGHELAYAARHLTQSDVAWVWMARTGRGSGTVYAIDLGGSVARVAWLDERGEPVVAGAPADVGGADGAVPAAVRVRPGGGFEVGRAARERALTHPNEVALSARSLLLEQGNDGAGGGLDVLGQPPAALVGQLLAALVELADGGVRPADGERAPLTLSLPPSGGERALRGAAEGAGLRVAAVLAEPVAVALHYGAVRDGARSSALVYDQGGTSLDLTVLTTEGDRTVRIVHTASHPLGGDAWDEAVAAAIRPQLAQLPPDVRVSPLALARAAEELRLALARGEEDVAEATLPGTEHRVRLSRAEEEAALAPLRALAYEAVEEARARADALLEVPPSTLLLAGGVAAAPGTAALLEDRLGMSVRSESPEFAVVRGLALWRQLGPLRVQSGPPTRQAVEDPEPLGRRAAPPPVEDPDPRPAARPTVVPAPEERSTAAPPGPVPPPEEPTRPPEPEPPPGDGARREPTAPRPPFTPPPEEPGPGPAEEPGPAGQAPPAGQDPPTGEDLVPTPVTELDAIRRDDHLLVVWVWPAGSRTALVRWRLEDGGTHGRPGSGEATCSRRAYEHDGGFELDTGYGAVSLTVEALVPGRAGTTFDPPARLRVAARPPVVSYEPSLRRTLKGRVARLAFRADASCHLPALIVVHGTGRYRPGNPGEGRLLHEIPPQRIDPGAPTVVEFPFTPARGDNWLVCFPARPTRPTTGNTPDLPESDAIVLRSSARHRL</sequence>
<dbReference type="InterPro" id="IPR013126">
    <property type="entry name" value="Hsp_70_fam"/>
</dbReference>
<dbReference type="Pfam" id="PF00012">
    <property type="entry name" value="HSP70"/>
    <property type="match status" value="1"/>
</dbReference>
<proteinExistence type="predicted"/>
<evidence type="ECO:0000256" key="3">
    <source>
        <dbReference type="ARBA" id="ARBA00023186"/>
    </source>
</evidence>
<evidence type="ECO:0000256" key="1">
    <source>
        <dbReference type="ARBA" id="ARBA00022741"/>
    </source>
</evidence>
<keyword evidence="3" id="KW-0143">Chaperone</keyword>
<keyword evidence="6" id="KW-1185">Reference proteome</keyword>
<dbReference type="GO" id="GO:0005524">
    <property type="term" value="F:ATP binding"/>
    <property type="evidence" value="ECO:0007669"/>
    <property type="project" value="UniProtKB-KW"/>
</dbReference>
<dbReference type="PANTHER" id="PTHR42749">
    <property type="entry name" value="CELL SHAPE-DETERMINING PROTEIN MREB"/>
    <property type="match status" value="1"/>
</dbReference>
<dbReference type="SUPFAM" id="SSF53067">
    <property type="entry name" value="Actin-like ATPase domain"/>
    <property type="match status" value="1"/>
</dbReference>
<dbReference type="Proteomes" id="UP000314251">
    <property type="component" value="Unassembled WGS sequence"/>
</dbReference>
<feature type="compositionally biased region" description="Low complexity" evidence="4">
    <location>
        <begin position="486"/>
        <end position="502"/>
    </location>
</feature>
<dbReference type="GO" id="GO:0140662">
    <property type="term" value="F:ATP-dependent protein folding chaperone"/>
    <property type="evidence" value="ECO:0007669"/>
    <property type="project" value="InterPro"/>
</dbReference>
<dbReference type="AlphaFoldDB" id="A0A5N6ACF0"/>
<evidence type="ECO:0000313" key="5">
    <source>
        <dbReference type="EMBL" id="KAB8165723.1"/>
    </source>
</evidence>
<keyword evidence="2" id="KW-0067">ATP-binding</keyword>
<organism evidence="5 6">
    <name type="scientific">Streptomyces mimosae</name>
    <dbReference type="NCBI Taxonomy" id="2586635"/>
    <lineage>
        <taxon>Bacteria</taxon>
        <taxon>Bacillati</taxon>
        <taxon>Actinomycetota</taxon>
        <taxon>Actinomycetes</taxon>
        <taxon>Kitasatosporales</taxon>
        <taxon>Streptomycetaceae</taxon>
        <taxon>Streptomyces</taxon>
    </lineage>
</organism>
<dbReference type="Gene3D" id="3.30.420.40">
    <property type="match status" value="2"/>
</dbReference>
<gene>
    <name evidence="5" type="ORF">FH607_012310</name>
</gene>
<dbReference type="PANTHER" id="PTHR42749:SF1">
    <property type="entry name" value="CELL SHAPE-DETERMINING PROTEIN MREB"/>
    <property type="match status" value="1"/>
</dbReference>
<dbReference type="Gene3D" id="3.90.640.10">
    <property type="entry name" value="Actin, Chain A, domain 4"/>
    <property type="match status" value="1"/>
</dbReference>
<reference evidence="5" key="1">
    <citation type="submission" date="2019-10" db="EMBL/GenBank/DDBJ databases">
        <title>Nonomuraea sp. nov., isolated from Phyllanthus amarus.</title>
        <authorList>
            <person name="Klykleung N."/>
            <person name="Tanasupawat S."/>
        </authorList>
    </citation>
    <scope>NUCLEOTIDE SEQUENCE [LARGE SCALE GENOMIC DNA]</scope>
    <source>
        <strain evidence="5">3MP-10</strain>
    </source>
</reference>
<dbReference type="InterPro" id="IPR043129">
    <property type="entry name" value="ATPase_NBD"/>
</dbReference>